<comment type="caution">
    <text evidence="2">The sequence shown here is derived from an EMBL/GenBank/DDBJ whole genome shotgun (WGS) entry which is preliminary data.</text>
</comment>
<sequence length="143" mass="16506">MSTQLSSRLRSMKFMKRKEAEESKPKHRNELSAASVSAYEEGIEAVVVDETNISVLGSELSFPSFQGRSSFLKFNPRLESILNELRNNIPQKRNTGRDGLLVEVKRERHFERNEKLETLKRKSRKVNGSFEESRNEMITSTVE</sequence>
<dbReference type="EMBL" id="BQMJ01000015">
    <property type="protein sequence ID" value="GJQ10404.1"/>
    <property type="molecule type" value="Genomic_DNA"/>
</dbReference>
<feature type="region of interest" description="Disordered" evidence="1">
    <location>
        <begin position="121"/>
        <end position="143"/>
    </location>
</feature>
<gene>
    <name evidence="2" type="ORF">GpartN1_g2195.t1</name>
</gene>
<accession>A0A9C7UNZ8</accession>
<protein>
    <submittedName>
        <fullName evidence="2">Uncharacterized protein</fullName>
    </submittedName>
</protein>
<dbReference type="Pfam" id="PF10175">
    <property type="entry name" value="MPP6"/>
    <property type="match status" value="1"/>
</dbReference>
<name>A0A9C7UNZ8_9RHOD</name>
<evidence type="ECO:0000313" key="2">
    <source>
        <dbReference type="EMBL" id="GJQ10404.1"/>
    </source>
</evidence>
<evidence type="ECO:0000256" key="1">
    <source>
        <dbReference type="SAM" id="MobiDB-lite"/>
    </source>
</evidence>
<evidence type="ECO:0000313" key="3">
    <source>
        <dbReference type="Proteomes" id="UP001061958"/>
    </source>
</evidence>
<reference evidence="2" key="2">
    <citation type="submission" date="2022-01" db="EMBL/GenBank/DDBJ databases">
        <authorList>
            <person name="Hirooka S."/>
            <person name="Miyagishima S.Y."/>
        </authorList>
    </citation>
    <scope>NUCLEOTIDE SEQUENCE</scope>
    <source>
        <strain evidence="2">NBRC 102759</strain>
    </source>
</reference>
<reference evidence="2" key="1">
    <citation type="journal article" date="2022" name="Proc. Natl. Acad. Sci. U.S.A.">
        <title>Life cycle and functional genomics of the unicellular red alga Galdieria for elucidating algal and plant evolution and industrial use.</title>
        <authorList>
            <person name="Hirooka S."/>
            <person name="Itabashi T."/>
            <person name="Ichinose T.M."/>
            <person name="Onuma R."/>
            <person name="Fujiwara T."/>
            <person name="Yamashita S."/>
            <person name="Jong L.W."/>
            <person name="Tomita R."/>
            <person name="Iwane A.H."/>
            <person name="Miyagishima S.Y."/>
        </authorList>
    </citation>
    <scope>NUCLEOTIDE SEQUENCE</scope>
    <source>
        <strain evidence="2">NBRC 102759</strain>
    </source>
</reference>
<proteinExistence type="predicted"/>
<feature type="compositionally biased region" description="Basic and acidic residues" evidence="1">
    <location>
        <begin position="17"/>
        <end position="30"/>
    </location>
</feature>
<dbReference type="AlphaFoldDB" id="A0A9C7UNZ8"/>
<dbReference type="Proteomes" id="UP001061958">
    <property type="component" value="Unassembled WGS sequence"/>
</dbReference>
<organism evidence="2 3">
    <name type="scientific">Galdieria partita</name>
    <dbReference type="NCBI Taxonomy" id="83374"/>
    <lineage>
        <taxon>Eukaryota</taxon>
        <taxon>Rhodophyta</taxon>
        <taxon>Bangiophyceae</taxon>
        <taxon>Galdieriales</taxon>
        <taxon>Galdieriaceae</taxon>
        <taxon>Galdieria</taxon>
    </lineage>
</organism>
<keyword evidence="3" id="KW-1185">Reference proteome</keyword>
<feature type="region of interest" description="Disordered" evidence="1">
    <location>
        <begin position="1"/>
        <end position="34"/>
    </location>
</feature>